<keyword evidence="2" id="KW-1185">Reference proteome</keyword>
<accession>A0ABV0W5X4</accession>
<protein>
    <submittedName>
        <fullName evidence="1">Uncharacterized protein</fullName>
    </submittedName>
</protein>
<organism evidence="1 2">
    <name type="scientific">Xenotaenia resolanae</name>
    <dbReference type="NCBI Taxonomy" id="208358"/>
    <lineage>
        <taxon>Eukaryota</taxon>
        <taxon>Metazoa</taxon>
        <taxon>Chordata</taxon>
        <taxon>Craniata</taxon>
        <taxon>Vertebrata</taxon>
        <taxon>Euteleostomi</taxon>
        <taxon>Actinopterygii</taxon>
        <taxon>Neopterygii</taxon>
        <taxon>Teleostei</taxon>
        <taxon>Neoteleostei</taxon>
        <taxon>Acanthomorphata</taxon>
        <taxon>Ovalentaria</taxon>
        <taxon>Atherinomorphae</taxon>
        <taxon>Cyprinodontiformes</taxon>
        <taxon>Goodeidae</taxon>
        <taxon>Xenotaenia</taxon>
    </lineage>
</organism>
<sequence length="75" mass="8426">KRYIWRAGAAEGRQHTRLDESRDEDLTSRSKGGMETLMSPLDQAFHEAGAKLHGHGPVHKLSCRLLVVDILFSQL</sequence>
<reference evidence="1 2" key="1">
    <citation type="submission" date="2021-06" db="EMBL/GenBank/DDBJ databases">
        <authorList>
            <person name="Palmer J.M."/>
        </authorList>
    </citation>
    <scope>NUCLEOTIDE SEQUENCE [LARGE SCALE GENOMIC DNA]</scope>
    <source>
        <strain evidence="1 2">XR_2019</strain>
        <tissue evidence="1">Muscle</tissue>
    </source>
</reference>
<feature type="non-terminal residue" evidence="1">
    <location>
        <position position="1"/>
    </location>
</feature>
<comment type="caution">
    <text evidence="1">The sequence shown here is derived from an EMBL/GenBank/DDBJ whole genome shotgun (WGS) entry which is preliminary data.</text>
</comment>
<evidence type="ECO:0000313" key="2">
    <source>
        <dbReference type="Proteomes" id="UP001444071"/>
    </source>
</evidence>
<proteinExistence type="predicted"/>
<name>A0ABV0W5X4_9TELE</name>
<evidence type="ECO:0000313" key="1">
    <source>
        <dbReference type="EMBL" id="MEQ2264680.1"/>
    </source>
</evidence>
<gene>
    <name evidence="1" type="ORF">XENORESO_015971</name>
</gene>
<dbReference type="EMBL" id="JAHRIM010030552">
    <property type="protein sequence ID" value="MEQ2264680.1"/>
    <property type="molecule type" value="Genomic_DNA"/>
</dbReference>
<dbReference type="Proteomes" id="UP001444071">
    <property type="component" value="Unassembled WGS sequence"/>
</dbReference>